<proteinExistence type="predicted"/>
<reference evidence="3" key="2">
    <citation type="submission" date="2014-11" db="EMBL/GenBank/DDBJ databases">
        <title>Draft genome sequence of Hydrogenophaga intermedia S1.</title>
        <authorList>
            <person name="Gan H.M."/>
            <person name="Chew T.H."/>
            <person name="Stolz A."/>
        </authorList>
    </citation>
    <scope>NUCLEOTIDE SEQUENCE [LARGE SCALE GENOMIC DNA]</scope>
    <source>
        <strain evidence="3">S1</strain>
    </source>
</reference>
<dbReference type="InterPro" id="IPR028082">
    <property type="entry name" value="Peripla_BP_I"/>
</dbReference>
<keyword evidence="2" id="KW-0675">Receptor</keyword>
<dbReference type="Gene3D" id="3.40.50.2300">
    <property type="match status" value="1"/>
</dbReference>
<evidence type="ECO:0000313" key="2">
    <source>
        <dbReference type="EMBL" id="CDN89370.1"/>
    </source>
</evidence>
<keyword evidence="1" id="KW-0732">Signal</keyword>
<reference evidence="3" key="1">
    <citation type="submission" date="2014-02" db="EMBL/GenBank/DDBJ databases">
        <authorList>
            <person name="Gan H."/>
        </authorList>
    </citation>
    <scope>NUCLEOTIDE SEQUENCE [LARGE SCALE GENOMIC DNA]</scope>
    <source>
        <strain evidence="3">S1</strain>
    </source>
</reference>
<feature type="signal peptide" evidence="1">
    <location>
        <begin position="1"/>
        <end position="28"/>
    </location>
</feature>
<feature type="chain" id="PRO_5009681502" evidence="1">
    <location>
        <begin position="29"/>
        <end position="74"/>
    </location>
</feature>
<accession>A0A1L1PIY5</accession>
<keyword evidence="3" id="KW-1185">Reference proteome</keyword>
<protein>
    <submittedName>
        <fullName evidence="2">Extracellular ligand-binding receptor</fullName>
    </submittedName>
</protein>
<evidence type="ECO:0000256" key="1">
    <source>
        <dbReference type="SAM" id="SignalP"/>
    </source>
</evidence>
<evidence type="ECO:0000313" key="3">
    <source>
        <dbReference type="Proteomes" id="UP000028878"/>
    </source>
</evidence>
<dbReference type="AlphaFoldDB" id="A0A1L1PIY5"/>
<organism evidence="2 3">
    <name type="scientific">Hydrogenophaga intermedia</name>
    <dbReference type="NCBI Taxonomy" id="65786"/>
    <lineage>
        <taxon>Bacteria</taxon>
        <taxon>Pseudomonadati</taxon>
        <taxon>Pseudomonadota</taxon>
        <taxon>Betaproteobacteria</taxon>
        <taxon>Burkholderiales</taxon>
        <taxon>Comamonadaceae</taxon>
        <taxon>Hydrogenophaga</taxon>
    </lineage>
</organism>
<sequence length="74" mass="7704" precursor="true">MTFTKRQAIAALGLAGLGAFGALGAAHAAEPLRIGLIATYSGPYADYGRQFDAGIALFLKERKGQIAGRPVEII</sequence>
<dbReference type="SUPFAM" id="SSF53822">
    <property type="entry name" value="Periplasmic binding protein-like I"/>
    <property type="match status" value="1"/>
</dbReference>
<dbReference type="Proteomes" id="UP000028878">
    <property type="component" value="Unassembled WGS sequence"/>
</dbReference>
<name>A0A1L1PIY5_HYDIT</name>
<dbReference type="EMBL" id="CCAE010000041">
    <property type="protein sequence ID" value="CDN89370.1"/>
    <property type="molecule type" value="Genomic_DNA"/>
</dbReference>
<gene>
    <name evidence="2" type="ORF">BN948_03807</name>
</gene>